<dbReference type="AlphaFoldDB" id="A0A0B7A0M8"/>
<protein>
    <submittedName>
        <fullName evidence="1">Uncharacterized protein</fullName>
    </submittedName>
</protein>
<organism evidence="1">
    <name type="scientific">Arion vulgaris</name>
    <dbReference type="NCBI Taxonomy" id="1028688"/>
    <lineage>
        <taxon>Eukaryota</taxon>
        <taxon>Metazoa</taxon>
        <taxon>Spiralia</taxon>
        <taxon>Lophotrochozoa</taxon>
        <taxon>Mollusca</taxon>
        <taxon>Gastropoda</taxon>
        <taxon>Heterobranchia</taxon>
        <taxon>Euthyneura</taxon>
        <taxon>Panpulmonata</taxon>
        <taxon>Eupulmonata</taxon>
        <taxon>Stylommatophora</taxon>
        <taxon>Helicina</taxon>
        <taxon>Arionoidea</taxon>
        <taxon>Arionidae</taxon>
        <taxon>Arion</taxon>
    </lineage>
</organism>
<gene>
    <name evidence="1" type="primary">ORF87027</name>
</gene>
<name>A0A0B7A0M8_9EUPU</name>
<accession>A0A0B7A0M8</accession>
<sequence length="106" mass="12162">MLYSPRLQTSQGLHTHCTQVMVDLSSLHSTPQTASTYLFAIKPYFIQRLNVFYPAFTNVEEREFIMSVLSIFLPLAMDTISTNLSFLSLLHAQALITEVETRYRSK</sequence>
<evidence type="ECO:0000313" key="1">
    <source>
        <dbReference type="EMBL" id="CEK73500.1"/>
    </source>
</evidence>
<reference evidence="1" key="1">
    <citation type="submission" date="2014-12" db="EMBL/GenBank/DDBJ databases">
        <title>Insight into the proteome of Arion vulgaris.</title>
        <authorList>
            <person name="Aradska J."/>
            <person name="Bulat T."/>
            <person name="Smidak R."/>
            <person name="Sarate P."/>
            <person name="Gangsoo J."/>
            <person name="Sialana F."/>
            <person name="Bilban M."/>
            <person name="Lubec G."/>
        </authorList>
    </citation>
    <scope>NUCLEOTIDE SEQUENCE</scope>
    <source>
        <tissue evidence="1">Skin</tissue>
    </source>
</reference>
<proteinExistence type="predicted"/>
<dbReference type="EMBL" id="HACG01026635">
    <property type="protein sequence ID" value="CEK73500.1"/>
    <property type="molecule type" value="Transcribed_RNA"/>
</dbReference>